<dbReference type="Gene3D" id="1.10.1740.10">
    <property type="match status" value="1"/>
</dbReference>
<protein>
    <submittedName>
        <fullName evidence="7">RNA polymerase sigma-70 factor, ECF subfamily</fullName>
    </submittedName>
</protein>
<dbReference type="InterPro" id="IPR013325">
    <property type="entry name" value="RNA_pol_sigma_r2"/>
</dbReference>
<comment type="similarity">
    <text evidence="1">Belongs to the sigma-70 factor family. ECF subfamily.</text>
</comment>
<dbReference type="OrthoDB" id="799938at2"/>
<keyword evidence="4" id="KW-0804">Transcription</keyword>
<dbReference type="InterPro" id="IPR013324">
    <property type="entry name" value="RNA_pol_sigma_r3/r4-like"/>
</dbReference>
<dbReference type="STRING" id="408074.SAMN05660909_01824"/>
<dbReference type="Gene3D" id="1.10.10.10">
    <property type="entry name" value="Winged helix-like DNA-binding domain superfamily/Winged helix DNA-binding domain"/>
    <property type="match status" value="1"/>
</dbReference>
<sequence length="201" mass="23244">MYNQTYTDKELLHLLAQDSEYAFTVIFDRYRGKVLGTAMRMLKSTSAAEEVVQEIFMKVWAKRRELESVTHLQSFIATMTRNLLFDRFKKLAHEAAYLDSLVHLKPVINDTDHRVRTSFAHKLLQHAIDRLPPRQKQVYEMVRVQGLSIDEVSDTLSISRNTAKSHLTAALQAIQKHLRTHPDTFVCLVSINVLTMVFQQS</sequence>
<name>A0A1H4AXD5_9BACT</name>
<evidence type="ECO:0000313" key="7">
    <source>
        <dbReference type="EMBL" id="SEA40494.1"/>
    </source>
</evidence>
<keyword evidence="3" id="KW-0731">Sigma factor</keyword>
<proteinExistence type="inferred from homology"/>
<evidence type="ECO:0000256" key="3">
    <source>
        <dbReference type="ARBA" id="ARBA00023082"/>
    </source>
</evidence>
<reference evidence="8" key="1">
    <citation type="submission" date="2016-10" db="EMBL/GenBank/DDBJ databases">
        <authorList>
            <person name="Varghese N."/>
            <person name="Submissions S."/>
        </authorList>
    </citation>
    <scope>NUCLEOTIDE SEQUENCE [LARGE SCALE GENOMIC DNA]</scope>
    <source>
        <strain evidence="8">DSM 23920</strain>
    </source>
</reference>
<feature type="domain" description="RNA polymerase sigma factor 70 region 4 type 2" evidence="6">
    <location>
        <begin position="123"/>
        <end position="173"/>
    </location>
</feature>
<gene>
    <name evidence="7" type="ORF">SAMN05660909_01824</name>
</gene>
<dbReference type="InterPro" id="IPR036388">
    <property type="entry name" value="WH-like_DNA-bd_sf"/>
</dbReference>
<dbReference type="Pfam" id="PF04542">
    <property type="entry name" value="Sigma70_r2"/>
    <property type="match status" value="1"/>
</dbReference>
<evidence type="ECO:0000313" key="8">
    <source>
        <dbReference type="Proteomes" id="UP000199656"/>
    </source>
</evidence>
<keyword evidence="2" id="KW-0805">Transcription regulation</keyword>
<dbReference type="NCBIfam" id="TIGR02937">
    <property type="entry name" value="sigma70-ECF"/>
    <property type="match status" value="1"/>
</dbReference>
<accession>A0A1H4AXD5</accession>
<dbReference type="InterPro" id="IPR013249">
    <property type="entry name" value="RNA_pol_sigma70_r4_t2"/>
</dbReference>
<evidence type="ECO:0000256" key="2">
    <source>
        <dbReference type="ARBA" id="ARBA00023015"/>
    </source>
</evidence>
<dbReference type="InterPro" id="IPR014284">
    <property type="entry name" value="RNA_pol_sigma-70_dom"/>
</dbReference>
<dbReference type="AlphaFoldDB" id="A0A1H4AXD5"/>
<dbReference type="InterPro" id="IPR039425">
    <property type="entry name" value="RNA_pol_sigma-70-like"/>
</dbReference>
<dbReference type="InterPro" id="IPR007627">
    <property type="entry name" value="RNA_pol_sigma70_r2"/>
</dbReference>
<evidence type="ECO:0000256" key="1">
    <source>
        <dbReference type="ARBA" id="ARBA00010641"/>
    </source>
</evidence>
<dbReference type="CDD" id="cd06171">
    <property type="entry name" value="Sigma70_r4"/>
    <property type="match status" value="1"/>
</dbReference>
<dbReference type="SUPFAM" id="SSF88659">
    <property type="entry name" value="Sigma3 and sigma4 domains of RNA polymerase sigma factors"/>
    <property type="match status" value="1"/>
</dbReference>
<evidence type="ECO:0000259" key="5">
    <source>
        <dbReference type="Pfam" id="PF04542"/>
    </source>
</evidence>
<keyword evidence="8" id="KW-1185">Reference proteome</keyword>
<dbReference type="Pfam" id="PF08281">
    <property type="entry name" value="Sigma70_r4_2"/>
    <property type="match status" value="1"/>
</dbReference>
<dbReference type="SUPFAM" id="SSF88946">
    <property type="entry name" value="Sigma2 domain of RNA polymerase sigma factors"/>
    <property type="match status" value="1"/>
</dbReference>
<dbReference type="PANTHER" id="PTHR43133">
    <property type="entry name" value="RNA POLYMERASE ECF-TYPE SIGMA FACTO"/>
    <property type="match status" value="1"/>
</dbReference>
<dbReference type="GO" id="GO:0006352">
    <property type="term" value="P:DNA-templated transcription initiation"/>
    <property type="evidence" value="ECO:0007669"/>
    <property type="project" value="InterPro"/>
</dbReference>
<organism evidence="7 8">
    <name type="scientific">Chitinophaga terrae</name>
    <name type="common">ex Kim and Jung 2007</name>
    <dbReference type="NCBI Taxonomy" id="408074"/>
    <lineage>
        <taxon>Bacteria</taxon>
        <taxon>Pseudomonadati</taxon>
        <taxon>Bacteroidota</taxon>
        <taxon>Chitinophagia</taxon>
        <taxon>Chitinophagales</taxon>
        <taxon>Chitinophagaceae</taxon>
        <taxon>Chitinophaga</taxon>
    </lineage>
</organism>
<evidence type="ECO:0000259" key="6">
    <source>
        <dbReference type="Pfam" id="PF08281"/>
    </source>
</evidence>
<dbReference type="PANTHER" id="PTHR43133:SF46">
    <property type="entry name" value="RNA POLYMERASE SIGMA-70 FACTOR ECF SUBFAMILY"/>
    <property type="match status" value="1"/>
</dbReference>
<dbReference type="GO" id="GO:0003677">
    <property type="term" value="F:DNA binding"/>
    <property type="evidence" value="ECO:0007669"/>
    <property type="project" value="InterPro"/>
</dbReference>
<evidence type="ECO:0000256" key="4">
    <source>
        <dbReference type="ARBA" id="ARBA00023163"/>
    </source>
</evidence>
<feature type="domain" description="RNA polymerase sigma-70 region 2" evidence="5">
    <location>
        <begin position="27"/>
        <end position="91"/>
    </location>
</feature>
<dbReference type="RefSeq" id="WP_089760836.1">
    <property type="nucleotide sequence ID" value="NZ_BKAT01000009.1"/>
</dbReference>
<dbReference type="GO" id="GO:0016987">
    <property type="term" value="F:sigma factor activity"/>
    <property type="evidence" value="ECO:0007669"/>
    <property type="project" value="UniProtKB-KW"/>
</dbReference>
<dbReference type="Proteomes" id="UP000199656">
    <property type="component" value="Unassembled WGS sequence"/>
</dbReference>
<dbReference type="EMBL" id="FNRL01000006">
    <property type="protein sequence ID" value="SEA40494.1"/>
    <property type="molecule type" value="Genomic_DNA"/>
</dbReference>